<dbReference type="Proteomes" id="UP000187209">
    <property type="component" value="Unassembled WGS sequence"/>
</dbReference>
<feature type="transmembrane region" description="Helical" evidence="15">
    <location>
        <begin position="851"/>
        <end position="869"/>
    </location>
</feature>
<dbReference type="Gene3D" id="3.40.1110.10">
    <property type="entry name" value="Calcium-transporting ATPase, cytoplasmic domain N"/>
    <property type="match status" value="1"/>
</dbReference>
<keyword evidence="6 13" id="KW-0067">ATP-binding</keyword>
<keyword evidence="3 15" id="KW-0812">Transmembrane</keyword>
<feature type="transmembrane region" description="Helical" evidence="15">
    <location>
        <begin position="890"/>
        <end position="919"/>
    </location>
</feature>
<feature type="binding site" evidence="13">
    <location>
        <position position="573"/>
    </location>
    <ligand>
        <name>ATP</name>
        <dbReference type="ChEBI" id="CHEBI:30616"/>
    </ligand>
</feature>
<dbReference type="NCBIfam" id="TIGR01652">
    <property type="entry name" value="ATPase-Plipid"/>
    <property type="match status" value="1"/>
</dbReference>
<feature type="binding site" evidence="13">
    <location>
        <position position="398"/>
    </location>
    <ligand>
        <name>ATP</name>
        <dbReference type="ChEBI" id="CHEBI:30616"/>
    </ligand>
</feature>
<dbReference type="GO" id="GO:0005886">
    <property type="term" value="C:plasma membrane"/>
    <property type="evidence" value="ECO:0007669"/>
    <property type="project" value="TreeGrafter"/>
</dbReference>
<dbReference type="Pfam" id="PF16209">
    <property type="entry name" value="PhoLip_ATPase_N"/>
    <property type="match status" value="1"/>
</dbReference>
<evidence type="ECO:0000313" key="18">
    <source>
        <dbReference type="EMBL" id="OMJ67067.1"/>
    </source>
</evidence>
<feature type="transmembrane region" description="Helical" evidence="15">
    <location>
        <begin position="281"/>
        <end position="303"/>
    </location>
</feature>
<evidence type="ECO:0000256" key="6">
    <source>
        <dbReference type="ARBA" id="ARBA00022840"/>
    </source>
</evidence>
<evidence type="ECO:0000256" key="5">
    <source>
        <dbReference type="ARBA" id="ARBA00022741"/>
    </source>
</evidence>
<dbReference type="EMBL" id="MPUH01001571">
    <property type="protein sequence ID" value="OMJ67067.1"/>
    <property type="molecule type" value="Genomic_DNA"/>
</dbReference>
<dbReference type="SUPFAM" id="SSF81653">
    <property type="entry name" value="Calcium ATPase, transduction domain A"/>
    <property type="match status" value="1"/>
</dbReference>
<comment type="catalytic activity">
    <reaction evidence="11 15">
        <text>ATP + H2O + phospholipidSide 1 = ADP + phosphate + phospholipidSide 2.</text>
        <dbReference type="EC" id="7.6.2.1"/>
    </reaction>
</comment>
<name>A0A1R2ARC2_9CILI</name>
<feature type="binding site" evidence="13">
    <location>
        <position position="743"/>
    </location>
    <ligand>
        <name>ATP</name>
        <dbReference type="ChEBI" id="CHEBI:30616"/>
    </ligand>
</feature>
<dbReference type="InterPro" id="IPR001757">
    <property type="entry name" value="P_typ_ATPase"/>
</dbReference>
<feature type="transmembrane region" description="Helical" evidence="15">
    <location>
        <begin position="958"/>
        <end position="978"/>
    </location>
</feature>
<dbReference type="PRINTS" id="PR00119">
    <property type="entry name" value="CATATPASE"/>
</dbReference>
<evidence type="ECO:0000259" key="17">
    <source>
        <dbReference type="Pfam" id="PF16212"/>
    </source>
</evidence>
<feature type="transmembrane region" description="Helical" evidence="15">
    <location>
        <begin position="934"/>
        <end position="951"/>
    </location>
</feature>
<evidence type="ECO:0000313" key="19">
    <source>
        <dbReference type="Proteomes" id="UP000187209"/>
    </source>
</evidence>
<feature type="binding site" evidence="13">
    <location>
        <position position="518"/>
    </location>
    <ligand>
        <name>ATP</name>
        <dbReference type="ChEBI" id="CHEBI:30616"/>
    </ligand>
</feature>
<evidence type="ECO:0000256" key="10">
    <source>
        <dbReference type="ARBA" id="ARBA00023136"/>
    </source>
</evidence>
<evidence type="ECO:0000256" key="15">
    <source>
        <dbReference type="RuleBase" id="RU362033"/>
    </source>
</evidence>
<comment type="cofactor">
    <cofactor evidence="14">
        <name>Mg(2+)</name>
        <dbReference type="ChEBI" id="CHEBI:18420"/>
    </cofactor>
</comment>
<dbReference type="InterPro" id="IPR006539">
    <property type="entry name" value="P-type_ATPase_IV"/>
</dbReference>
<sequence length="1054" mass="121286">MKELLMPDRKESTILFSERRINLPIQNQELYKSNKISTCKYNAITFLPKNLFIQFQKLANIYFLLVAVLQSIPQISNSNGIPNILLPLSLVLTVSAIRDILEDKKRRKSDKEENSRICLKMTTTGWQKTLWQNIKVGDVVKILKDEYFPADLIFCASSDNKGIGYIETKNIDGETNLKQKVADKNTQNWFTTVYHGQTLNCDIVCEEPNPVIYQFSGLLRLENFTIPLSLQQFLIRGSSLKNTNWVIGLTVYTGHESKIMLNSVKTKSKFSTLENQMNKQIVIIFLLQISLCIFCGFFYMIWYDKNKTNTSQYLDLESSENNLLAQFTLSFFTWMLNFTNFVPISLLVTLEMVKFCQGLFITWDLQMYYAENDTPARVQSSSLNEELGQINYVFSDKTGTLTCNIMEFRKLTVEGEMFGTENRMLGEAKIENVDFVDSSFIPERFSKFVMHLACCHSIITENTENGIEYRASSPDELALVSAAGYFGMKFIGRDADQNIEIDYKGKVFYVKLLNTIEFTSDRRRMTVVVRLGDGKIKVLCKGADSVIMKRIRKCNIEHDTCQHLEIFAKEGLRTLVLAEKEVSEEYYNEWNERFVNAMKDIHRRNEMIYDLGDEIERDLELIGATAIEDKLQEKVQETIKELKDAEIKVWVLTGDKIETAINIGYSCGLLSENMTLLEVSSIHKKDIMNEIENAIVSKSQNKALVISGDSLLKATHGESIKKFIKLTDMCQVVLACRVSPQQKAQLVQLIRDYKPEIRTLSIGDGANDVNMITAAHVGLEGQQAARSSDYSISQFLYLRRLLFVHGRECYRRNSILICYNFYKNVLLVLPLLYYGSLAVFSGQLIFNTWNYQLFNVVYASLPIVLYAIFDKEMDLDKLNFSHYKIGSKSMLFSTTIFWKWVLEGTLQALLICFICIYGICYTAGHKETGRVDSLWVASTLMYGMVVILVNIKVVLFSYAYYWFNVTIIIASIAFYFIISKIIDTGLPISEWLNNYEIRGSIDQMFENPNTYVIIILITYLAFFIQPLYFTIRQLIKVRTSRIIVGYENMQSELK</sequence>
<dbReference type="InterPro" id="IPR008250">
    <property type="entry name" value="ATPase_P-typ_transduc_dom_A_sf"/>
</dbReference>
<evidence type="ECO:0000256" key="13">
    <source>
        <dbReference type="PIRSR" id="PIRSR606539-2"/>
    </source>
</evidence>
<dbReference type="PROSITE" id="PS00154">
    <property type="entry name" value="ATPASE_E1_E2"/>
    <property type="match status" value="1"/>
</dbReference>
<dbReference type="AlphaFoldDB" id="A0A1R2ARC2"/>
<evidence type="ECO:0000256" key="2">
    <source>
        <dbReference type="ARBA" id="ARBA00008109"/>
    </source>
</evidence>
<reference evidence="18 19" key="1">
    <citation type="submission" date="2016-11" db="EMBL/GenBank/DDBJ databases">
        <title>The macronuclear genome of Stentor coeruleus: a giant cell with tiny introns.</title>
        <authorList>
            <person name="Slabodnick M."/>
            <person name="Ruby J.G."/>
            <person name="Reiff S.B."/>
            <person name="Swart E.C."/>
            <person name="Gosai S."/>
            <person name="Prabakaran S."/>
            <person name="Witkowska E."/>
            <person name="Larue G.E."/>
            <person name="Fisher S."/>
            <person name="Freeman R.M."/>
            <person name="Gunawardena J."/>
            <person name="Chu W."/>
            <person name="Stover N.A."/>
            <person name="Gregory B.D."/>
            <person name="Nowacki M."/>
            <person name="Derisi J."/>
            <person name="Roy S.W."/>
            <person name="Marshall W.F."/>
            <person name="Sood P."/>
        </authorList>
    </citation>
    <scope>NUCLEOTIDE SEQUENCE [LARGE SCALE GENOMIC DNA]</scope>
    <source>
        <strain evidence="18">WM001</strain>
    </source>
</reference>
<evidence type="ECO:0000259" key="16">
    <source>
        <dbReference type="Pfam" id="PF16209"/>
    </source>
</evidence>
<feature type="binding site" evidence="13">
    <location>
        <position position="396"/>
    </location>
    <ligand>
        <name>ATP</name>
        <dbReference type="ChEBI" id="CHEBI:30616"/>
    </ligand>
</feature>
<dbReference type="InterPro" id="IPR018303">
    <property type="entry name" value="ATPase_P-typ_P_site"/>
</dbReference>
<feature type="transmembrane region" description="Helical" evidence="15">
    <location>
        <begin position="821"/>
        <end position="845"/>
    </location>
</feature>
<feature type="binding site" evidence="14">
    <location>
        <position position="764"/>
    </location>
    <ligand>
        <name>Mg(2+)</name>
        <dbReference type="ChEBI" id="CHEBI:18420"/>
    </ligand>
</feature>
<feature type="binding site" evidence="13">
    <location>
        <position position="767"/>
    </location>
    <ligand>
        <name>ATP</name>
        <dbReference type="ChEBI" id="CHEBI:30616"/>
    </ligand>
</feature>
<feature type="transmembrane region" description="Helical" evidence="15">
    <location>
        <begin position="323"/>
        <end position="350"/>
    </location>
</feature>
<dbReference type="GO" id="GO:0016887">
    <property type="term" value="F:ATP hydrolysis activity"/>
    <property type="evidence" value="ECO:0007669"/>
    <property type="project" value="InterPro"/>
</dbReference>
<dbReference type="Pfam" id="PF13246">
    <property type="entry name" value="Cation_ATPase"/>
    <property type="match status" value="1"/>
</dbReference>
<dbReference type="SFLD" id="SFLDS00003">
    <property type="entry name" value="Haloacid_Dehalogenase"/>
    <property type="match status" value="1"/>
</dbReference>
<keyword evidence="7 14" id="KW-0460">Magnesium</keyword>
<feature type="binding site" evidence="13">
    <location>
        <position position="541"/>
    </location>
    <ligand>
        <name>ATP</name>
        <dbReference type="ChEBI" id="CHEBI:30616"/>
    </ligand>
</feature>
<keyword evidence="5 13" id="KW-0547">Nucleotide-binding</keyword>
<keyword evidence="9 15" id="KW-1133">Transmembrane helix</keyword>
<feature type="domain" description="P-type ATPase C-terminal" evidence="17">
    <location>
        <begin position="785"/>
        <end position="1035"/>
    </location>
</feature>
<gene>
    <name evidence="18" type="ORF">SteCoe_35873</name>
</gene>
<dbReference type="Gene3D" id="2.70.150.10">
    <property type="entry name" value="Calcium-transporting ATPase, cytoplasmic transduction domain A"/>
    <property type="match status" value="1"/>
</dbReference>
<keyword evidence="8 15" id="KW-1278">Translocase</keyword>
<feature type="binding site" evidence="14">
    <location>
        <position position="396"/>
    </location>
    <ligand>
        <name>Mg(2+)</name>
        <dbReference type="ChEBI" id="CHEBI:18420"/>
    </ligand>
</feature>
<dbReference type="InterPro" id="IPR036412">
    <property type="entry name" value="HAD-like_sf"/>
</dbReference>
<feature type="transmembrane region" description="Helical" evidence="15">
    <location>
        <begin position="1011"/>
        <end position="1031"/>
    </location>
</feature>
<accession>A0A1R2ARC2</accession>
<evidence type="ECO:0000256" key="1">
    <source>
        <dbReference type="ARBA" id="ARBA00004141"/>
    </source>
</evidence>
<dbReference type="OrthoDB" id="377733at2759"/>
<dbReference type="FunFam" id="3.40.50.1000:FF:000014">
    <property type="entry name" value="Phospholipid-transporting ATPase"/>
    <property type="match status" value="1"/>
</dbReference>
<dbReference type="Pfam" id="PF16212">
    <property type="entry name" value="PhoLip_ATPase_C"/>
    <property type="match status" value="1"/>
</dbReference>
<comment type="similarity">
    <text evidence="2 15">Belongs to the cation transport ATPase (P-type) (TC 3.A.3) family. Type IV subfamily.</text>
</comment>
<evidence type="ECO:0000256" key="3">
    <source>
        <dbReference type="ARBA" id="ARBA00022692"/>
    </source>
</evidence>
<proteinExistence type="inferred from homology"/>
<dbReference type="InterPro" id="IPR032630">
    <property type="entry name" value="P_typ_ATPase_c"/>
</dbReference>
<feature type="binding site" evidence="13">
    <location>
        <position position="655"/>
    </location>
    <ligand>
        <name>ATP</name>
        <dbReference type="ChEBI" id="CHEBI:30616"/>
    </ligand>
</feature>
<evidence type="ECO:0000256" key="4">
    <source>
        <dbReference type="ARBA" id="ARBA00022723"/>
    </source>
</evidence>
<evidence type="ECO:0000256" key="11">
    <source>
        <dbReference type="ARBA" id="ARBA00034036"/>
    </source>
</evidence>
<dbReference type="GO" id="GO:0045332">
    <property type="term" value="P:phospholipid translocation"/>
    <property type="evidence" value="ECO:0007669"/>
    <property type="project" value="TreeGrafter"/>
</dbReference>
<protein>
    <recommendedName>
        <fullName evidence="15">Phospholipid-transporting ATPase</fullName>
        <ecNumber evidence="15">7.6.2.1</ecNumber>
    </recommendedName>
</protein>
<evidence type="ECO:0000256" key="12">
    <source>
        <dbReference type="PIRSR" id="PIRSR606539-1"/>
    </source>
</evidence>
<dbReference type="GO" id="GO:0005524">
    <property type="term" value="F:ATP binding"/>
    <property type="evidence" value="ECO:0007669"/>
    <property type="project" value="UniProtKB-UniRule"/>
</dbReference>
<dbReference type="InterPro" id="IPR044492">
    <property type="entry name" value="P_typ_ATPase_HD_dom"/>
</dbReference>
<feature type="binding site" evidence="13">
    <location>
        <position position="397"/>
    </location>
    <ligand>
        <name>ATP</name>
        <dbReference type="ChEBI" id="CHEBI:30616"/>
    </ligand>
</feature>
<dbReference type="PANTHER" id="PTHR24092">
    <property type="entry name" value="PROBABLE PHOSPHOLIPID-TRANSPORTING ATPASE"/>
    <property type="match status" value="1"/>
</dbReference>
<dbReference type="SUPFAM" id="SSF56784">
    <property type="entry name" value="HAD-like"/>
    <property type="match status" value="1"/>
</dbReference>
<dbReference type="GO" id="GO:0000287">
    <property type="term" value="F:magnesium ion binding"/>
    <property type="evidence" value="ECO:0007669"/>
    <property type="project" value="UniProtKB-UniRule"/>
</dbReference>
<feature type="binding site" evidence="14">
    <location>
        <position position="768"/>
    </location>
    <ligand>
        <name>Mg(2+)</name>
        <dbReference type="ChEBI" id="CHEBI:18420"/>
    </ligand>
</feature>
<dbReference type="SFLD" id="SFLDG00002">
    <property type="entry name" value="C1.7:_P-type_atpase_like"/>
    <property type="match status" value="1"/>
</dbReference>
<keyword evidence="4 14" id="KW-0479">Metal-binding</keyword>
<comment type="subcellular location">
    <subcellularLocation>
        <location evidence="1 15">Membrane</location>
        <topology evidence="1 15">Multi-pass membrane protein</topology>
    </subcellularLocation>
</comment>
<organism evidence="18 19">
    <name type="scientific">Stentor coeruleus</name>
    <dbReference type="NCBI Taxonomy" id="5963"/>
    <lineage>
        <taxon>Eukaryota</taxon>
        <taxon>Sar</taxon>
        <taxon>Alveolata</taxon>
        <taxon>Ciliophora</taxon>
        <taxon>Postciliodesmatophora</taxon>
        <taxon>Heterotrichea</taxon>
        <taxon>Heterotrichida</taxon>
        <taxon>Stentoridae</taxon>
        <taxon>Stentor</taxon>
    </lineage>
</organism>
<dbReference type="SFLD" id="SFLDF00027">
    <property type="entry name" value="p-type_atpase"/>
    <property type="match status" value="1"/>
</dbReference>
<dbReference type="SUPFAM" id="SSF81665">
    <property type="entry name" value="Calcium ATPase, transmembrane domain M"/>
    <property type="match status" value="1"/>
</dbReference>
<feature type="binding site" evidence="13">
    <location>
        <position position="476"/>
    </location>
    <ligand>
        <name>ATP</name>
        <dbReference type="ChEBI" id="CHEBI:30616"/>
    </ligand>
</feature>
<dbReference type="GO" id="GO:0140326">
    <property type="term" value="F:ATPase-coupled intramembrane lipid transporter activity"/>
    <property type="evidence" value="ECO:0007669"/>
    <property type="project" value="UniProtKB-EC"/>
</dbReference>
<dbReference type="NCBIfam" id="TIGR01494">
    <property type="entry name" value="ATPase_P-type"/>
    <property type="match status" value="2"/>
</dbReference>
<feature type="binding site" evidence="13">
    <location>
        <position position="653"/>
    </location>
    <ligand>
        <name>ATP</name>
        <dbReference type="ChEBI" id="CHEBI:30616"/>
    </ligand>
</feature>
<dbReference type="InterPro" id="IPR023299">
    <property type="entry name" value="ATPase_P-typ_cyto_dom_N"/>
</dbReference>
<comment type="caution">
    <text evidence="18">The sequence shown here is derived from an EMBL/GenBank/DDBJ whole genome shotgun (WGS) entry which is preliminary data.</text>
</comment>
<feature type="active site" description="4-aspartylphosphate intermediate" evidence="12">
    <location>
        <position position="396"/>
    </location>
</feature>
<keyword evidence="10 15" id="KW-0472">Membrane</keyword>
<feature type="binding site" evidence="13">
    <location>
        <position position="737"/>
    </location>
    <ligand>
        <name>ATP</name>
        <dbReference type="ChEBI" id="CHEBI:30616"/>
    </ligand>
</feature>
<dbReference type="PANTHER" id="PTHR24092:SF150">
    <property type="entry name" value="PHOSPHOLIPID-TRANSPORTING ATPASE"/>
    <property type="match status" value="1"/>
</dbReference>
<dbReference type="InterPro" id="IPR023214">
    <property type="entry name" value="HAD_sf"/>
</dbReference>
<evidence type="ECO:0000256" key="8">
    <source>
        <dbReference type="ARBA" id="ARBA00022967"/>
    </source>
</evidence>
<evidence type="ECO:0000256" key="7">
    <source>
        <dbReference type="ARBA" id="ARBA00022842"/>
    </source>
</evidence>
<dbReference type="EC" id="7.6.2.1" evidence="15"/>
<feature type="binding site" evidence="13">
    <location>
        <position position="654"/>
    </location>
    <ligand>
        <name>ATP</name>
        <dbReference type="ChEBI" id="CHEBI:30616"/>
    </ligand>
</feature>
<keyword evidence="19" id="KW-1185">Reference proteome</keyword>
<dbReference type="InterPro" id="IPR032631">
    <property type="entry name" value="P-type_ATPase_N"/>
</dbReference>
<feature type="binding site" evidence="14">
    <location>
        <position position="398"/>
    </location>
    <ligand>
        <name>Mg(2+)</name>
        <dbReference type="ChEBI" id="CHEBI:18420"/>
    </ligand>
</feature>
<evidence type="ECO:0000256" key="14">
    <source>
        <dbReference type="PIRSR" id="PIRSR606539-3"/>
    </source>
</evidence>
<dbReference type="InterPro" id="IPR023298">
    <property type="entry name" value="ATPase_P-typ_TM_dom_sf"/>
</dbReference>
<dbReference type="SUPFAM" id="SSF81660">
    <property type="entry name" value="Metal cation-transporting ATPase, ATP-binding domain N"/>
    <property type="match status" value="1"/>
</dbReference>
<evidence type="ECO:0000256" key="9">
    <source>
        <dbReference type="ARBA" id="ARBA00022989"/>
    </source>
</evidence>
<feature type="binding site" evidence="13">
    <location>
        <position position="768"/>
    </location>
    <ligand>
        <name>ATP</name>
        <dbReference type="ChEBI" id="CHEBI:30616"/>
    </ligand>
</feature>
<dbReference type="Gene3D" id="3.40.50.1000">
    <property type="entry name" value="HAD superfamily/HAD-like"/>
    <property type="match status" value="1"/>
</dbReference>
<feature type="domain" description="P-type ATPase N-terminal" evidence="16">
    <location>
        <begin position="22"/>
        <end position="81"/>
    </location>
</feature>